<keyword evidence="2" id="KW-0012">Acyltransferase</keyword>
<evidence type="ECO:0000259" key="3">
    <source>
        <dbReference type="Pfam" id="PF08541"/>
    </source>
</evidence>
<sequence>MIYSSITAARGKKFRAVFNCLLRRLVFMLNLSIRSLSYAVPSGRLTNGEIVDLFAEKYFRNLPKDDLEQLVYGSKRKLDFLEIRTRSYSLDYAEEGSVQMAARVSREAIAKAGMTPDDIDLLLFVGVCNPFREPSYSIILAHELGMTQGNYYDINDTCNGFLKALELSSLYINSGKYRNILVVTSENPLELLEASNFTGRVDTLAEADYKMNLFFAGAGAAAMLLTADSGEKSALYYGEERNHADWELSLYVSPKIHMPTPRFEGMDFMSWADGRGIAAHVIRDMPAFVHRFLDEHEIVKDEIRYIFSHQLGRNITNSLLNKLEVRTERVFPVNTFPDYGNMGSANIPIGLCMAEEQGLLCKGDSILLLGSACGLTYGAAYILW</sequence>
<dbReference type="GO" id="GO:0006633">
    <property type="term" value="P:fatty acid biosynthetic process"/>
    <property type="evidence" value="ECO:0007669"/>
    <property type="project" value="InterPro"/>
</dbReference>
<evidence type="ECO:0008006" key="7">
    <source>
        <dbReference type="Google" id="ProtNLM"/>
    </source>
</evidence>
<organism evidence="5 6">
    <name type="scientific">Paenibacillus lutimineralis</name>
    <dbReference type="NCBI Taxonomy" id="2707005"/>
    <lineage>
        <taxon>Bacteria</taxon>
        <taxon>Bacillati</taxon>
        <taxon>Bacillota</taxon>
        <taxon>Bacilli</taxon>
        <taxon>Bacillales</taxon>
        <taxon>Paenibacillaceae</taxon>
        <taxon>Paenibacillus</taxon>
    </lineage>
</organism>
<dbReference type="InterPro" id="IPR013751">
    <property type="entry name" value="ACP_syn_III_N"/>
</dbReference>
<dbReference type="Pfam" id="PF08545">
    <property type="entry name" value="ACP_syn_III"/>
    <property type="match status" value="1"/>
</dbReference>
<name>A0A3S9UV49_9BACL</name>
<dbReference type="Gene3D" id="3.40.47.10">
    <property type="match status" value="1"/>
</dbReference>
<evidence type="ECO:0000259" key="4">
    <source>
        <dbReference type="Pfam" id="PF08545"/>
    </source>
</evidence>
<evidence type="ECO:0000313" key="5">
    <source>
        <dbReference type="EMBL" id="AZS14174.1"/>
    </source>
</evidence>
<gene>
    <name evidence="5" type="ORF">EI981_06690</name>
</gene>
<reference evidence="6" key="1">
    <citation type="submission" date="2018-12" db="EMBL/GenBank/DDBJ databases">
        <title>Complete genome sequence of Paenibacillus sp. MBLB1234.</title>
        <authorList>
            <person name="Nam Y.-D."/>
            <person name="Kang J."/>
            <person name="Chung W.-H."/>
            <person name="Park Y.S."/>
        </authorList>
    </citation>
    <scope>NUCLEOTIDE SEQUENCE [LARGE SCALE GENOMIC DNA]</scope>
    <source>
        <strain evidence="6">MBLB1234</strain>
    </source>
</reference>
<dbReference type="PANTHER" id="PTHR34069">
    <property type="entry name" value="3-OXOACYL-[ACYL-CARRIER-PROTEIN] SYNTHASE 3"/>
    <property type="match status" value="1"/>
</dbReference>
<feature type="domain" description="Beta-ketoacyl-[acyl-carrier-protein] synthase III C-terminal" evidence="3">
    <location>
        <begin position="293"/>
        <end position="384"/>
    </location>
</feature>
<dbReference type="PANTHER" id="PTHR34069:SF3">
    <property type="entry name" value="ACYL-COA:ACYL-COA ALKYLTRANSFERASE"/>
    <property type="match status" value="1"/>
</dbReference>
<keyword evidence="6" id="KW-1185">Reference proteome</keyword>
<dbReference type="KEGG" id="plut:EI981_06690"/>
<dbReference type="GO" id="GO:0004315">
    <property type="term" value="F:3-oxoacyl-[acyl-carrier-protein] synthase activity"/>
    <property type="evidence" value="ECO:0007669"/>
    <property type="project" value="InterPro"/>
</dbReference>
<protein>
    <recommendedName>
        <fullName evidence="7">Beta-ketoacyl-[acyl-carrier-protein] synthase III</fullName>
    </recommendedName>
</protein>
<dbReference type="InterPro" id="IPR016039">
    <property type="entry name" value="Thiolase-like"/>
</dbReference>
<dbReference type="AlphaFoldDB" id="A0A3S9UV49"/>
<feature type="domain" description="Beta-ketoacyl-[acyl-carrier-protein] synthase III N-terminal" evidence="4">
    <location>
        <begin position="152"/>
        <end position="231"/>
    </location>
</feature>
<evidence type="ECO:0000313" key="6">
    <source>
        <dbReference type="Proteomes" id="UP000270678"/>
    </source>
</evidence>
<evidence type="ECO:0000256" key="1">
    <source>
        <dbReference type="ARBA" id="ARBA00022679"/>
    </source>
</evidence>
<dbReference type="GO" id="GO:0044550">
    <property type="term" value="P:secondary metabolite biosynthetic process"/>
    <property type="evidence" value="ECO:0007669"/>
    <property type="project" value="TreeGrafter"/>
</dbReference>
<dbReference type="OrthoDB" id="9786707at2"/>
<accession>A0A3S9UV49</accession>
<keyword evidence="1" id="KW-0808">Transferase</keyword>
<dbReference type="Pfam" id="PF08541">
    <property type="entry name" value="ACP_syn_III_C"/>
    <property type="match status" value="1"/>
</dbReference>
<dbReference type="SUPFAM" id="SSF53901">
    <property type="entry name" value="Thiolase-like"/>
    <property type="match status" value="1"/>
</dbReference>
<dbReference type="EMBL" id="CP034346">
    <property type="protein sequence ID" value="AZS14174.1"/>
    <property type="molecule type" value="Genomic_DNA"/>
</dbReference>
<dbReference type="Proteomes" id="UP000270678">
    <property type="component" value="Chromosome"/>
</dbReference>
<dbReference type="InterPro" id="IPR013747">
    <property type="entry name" value="ACP_syn_III_C"/>
</dbReference>
<evidence type="ECO:0000256" key="2">
    <source>
        <dbReference type="ARBA" id="ARBA00023315"/>
    </source>
</evidence>
<proteinExistence type="predicted"/>